<name>A0A446CFI0_9BURK</name>
<sequence length="119" mass="13382">MSAFCVFGMTEPIARKAAAKAWDKHLATMTKEVRGWLTDKDEADWIAVRTEYLLAKAKPVQVSGSFDAPQFANDYIRLARQMHRTSRLAVMVRGEKQDAKGAPIISKTTKKPVIGWIPY</sequence>
<dbReference type="EMBL" id="UFQC01000010">
    <property type="protein sequence ID" value="SSW66644.1"/>
    <property type="molecule type" value="Genomic_DNA"/>
</dbReference>
<dbReference type="RefSeq" id="WP_129240891.1">
    <property type="nucleotide sequence ID" value="NZ_UFQC01000010.1"/>
</dbReference>
<protein>
    <submittedName>
        <fullName evidence="1">Uncharacterized protein</fullName>
    </submittedName>
</protein>
<gene>
    <name evidence="1" type="ORF">AVE30378_02183</name>
</gene>
<dbReference type="OrthoDB" id="8684510at2"/>
<dbReference type="Proteomes" id="UP000289465">
    <property type="component" value="Unassembled WGS sequence"/>
</dbReference>
<organism evidence="1 2">
    <name type="scientific">Achromobacter veterisilvae</name>
    <dbReference type="NCBI Taxonomy" id="2069367"/>
    <lineage>
        <taxon>Bacteria</taxon>
        <taxon>Pseudomonadati</taxon>
        <taxon>Pseudomonadota</taxon>
        <taxon>Betaproteobacteria</taxon>
        <taxon>Burkholderiales</taxon>
        <taxon>Alcaligenaceae</taxon>
        <taxon>Achromobacter</taxon>
    </lineage>
</organism>
<proteinExistence type="predicted"/>
<accession>A0A446CFI0</accession>
<dbReference type="AlphaFoldDB" id="A0A446CFI0"/>
<reference evidence="1 2" key="1">
    <citation type="submission" date="2018-07" db="EMBL/GenBank/DDBJ databases">
        <authorList>
            <person name="Peeters C."/>
        </authorList>
    </citation>
    <scope>NUCLEOTIDE SEQUENCE [LARGE SCALE GENOMIC DNA]</scope>
    <source>
        <strain evidence="1 2">LMG 30378</strain>
    </source>
</reference>
<evidence type="ECO:0000313" key="1">
    <source>
        <dbReference type="EMBL" id="SSW66644.1"/>
    </source>
</evidence>
<evidence type="ECO:0000313" key="2">
    <source>
        <dbReference type="Proteomes" id="UP000289465"/>
    </source>
</evidence>